<dbReference type="EMBL" id="UEYP01000001">
    <property type="protein sequence ID" value="SSC65709.1"/>
    <property type="molecule type" value="Genomic_DNA"/>
</dbReference>
<dbReference type="STRING" id="1336235.GCA_000518785_01487"/>
<dbReference type="InterPro" id="IPR050327">
    <property type="entry name" value="Proton-linked_MCT"/>
</dbReference>
<dbReference type="PROSITE" id="PS50850">
    <property type="entry name" value="MFS"/>
    <property type="match status" value="1"/>
</dbReference>
<dbReference type="OrthoDB" id="7200137at2"/>
<dbReference type="InterPro" id="IPR011701">
    <property type="entry name" value="MFS"/>
</dbReference>
<name>A0A376ACX8_9HYPH</name>
<feature type="transmembrane region" description="Helical" evidence="4">
    <location>
        <begin position="132"/>
        <end position="150"/>
    </location>
</feature>
<evidence type="ECO:0000313" key="7">
    <source>
        <dbReference type="Proteomes" id="UP000254764"/>
    </source>
</evidence>
<dbReference type="Proteomes" id="UP000254764">
    <property type="component" value="Unassembled WGS sequence"/>
</dbReference>
<dbReference type="Pfam" id="PF07690">
    <property type="entry name" value="MFS_1"/>
    <property type="match status" value="1"/>
</dbReference>
<sequence>MKPSAATLGMGVSMTVGYGTLYYSFSILAPEIAREFGWSQSFVFAVFSIGLLGGAVSAPIIGRLIDRFGARPVLTFGSILAAAALAGLSMVQNGWQFAAVTLAAEFVSIAVQYDAGFAALAQRHGQEARSQITLVTLVAGFASTVFWPLIQWLLTMMTWREVYLVLAGLNLVLALPVHALWPSYRQPPVRPATNAAGAGRPPVVSRRPQLALMAISLSAGGFVLSAMGASLLVLLGDAGFTPAIATLAGSMIGPSQVAARIIEYARRGVLSPPVTGLIATGAIFLALALLFAAAIFPAVAIVLLFAVFFGIGQGLTSIIRGVLPLHYFGTAGYGRTMGTLSGIRMVLSAAAPFTIIFVNEKLGISAAVGCLLLMGAVGLAAMIALSRLAPLLSQETSTN</sequence>
<dbReference type="PANTHER" id="PTHR11360">
    <property type="entry name" value="MONOCARBOXYLATE TRANSPORTER"/>
    <property type="match status" value="1"/>
</dbReference>
<keyword evidence="1 4" id="KW-0812">Transmembrane</keyword>
<dbReference type="RefSeq" id="WP_115668755.1">
    <property type="nucleotide sequence ID" value="NZ_UEYP01000001.1"/>
</dbReference>
<dbReference type="InterPro" id="IPR020846">
    <property type="entry name" value="MFS_dom"/>
</dbReference>
<dbReference type="SUPFAM" id="SSF103473">
    <property type="entry name" value="MFS general substrate transporter"/>
    <property type="match status" value="1"/>
</dbReference>
<reference evidence="7" key="1">
    <citation type="submission" date="2018-07" db="EMBL/GenBank/DDBJ databases">
        <authorList>
            <person name="Peiro R."/>
            <person name="Begona"/>
            <person name="Cbmso G."/>
            <person name="Lopez M."/>
            <person name="Gonzalez S."/>
        </authorList>
    </citation>
    <scope>NUCLEOTIDE SEQUENCE [LARGE SCALE GENOMIC DNA]</scope>
</reference>
<feature type="transmembrane region" description="Helical" evidence="4">
    <location>
        <begin position="162"/>
        <end position="181"/>
    </location>
</feature>
<dbReference type="PANTHER" id="PTHR11360:SF308">
    <property type="entry name" value="BLL3089 PROTEIN"/>
    <property type="match status" value="1"/>
</dbReference>
<feature type="transmembrane region" description="Helical" evidence="4">
    <location>
        <begin position="41"/>
        <end position="61"/>
    </location>
</feature>
<evidence type="ECO:0000313" key="6">
    <source>
        <dbReference type="EMBL" id="SSC65709.1"/>
    </source>
</evidence>
<accession>A0A376ACX8</accession>
<keyword evidence="7" id="KW-1185">Reference proteome</keyword>
<dbReference type="Gene3D" id="1.20.1250.20">
    <property type="entry name" value="MFS general substrate transporter like domains"/>
    <property type="match status" value="1"/>
</dbReference>
<dbReference type="AlphaFoldDB" id="A0A376ACX8"/>
<feature type="transmembrane region" description="Helical" evidence="4">
    <location>
        <begin position="73"/>
        <end position="91"/>
    </location>
</feature>
<feature type="transmembrane region" description="Helical" evidence="4">
    <location>
        <begin position="302"/>
        <end position="325"/>
    </location>
</feature>
<proteinExistence type="predicted"/>
<keyword evidence="2 4" id="KW-1133">Transmembrane helix</keyword>
<dbReference type="InterPro" id="IPR036259">
    <property type="entry name" value="MFS_trans_sf"/>
</dbReference>
<evidence type="ECO:0000256" key="2">
    <source>
        <dbReference type="ARBA" id="ARBA00022989"/>
    </source>
</evidence>
<keyword evidence="3 4" id="KW-0472">Membrane</keyword>
<evidence type="ECO:0000256" key="4">
    <source>
        <dbReference type="SAM" id="Phobius"/>
    </source>
</evidence>
<gene>
    <name evidence="6" type="ORF">RHIZ70_1417</name>
</gene>
<evidence type="ECO:0000256" key="3">
    <source>
        <dbReference type="ARBA" id="ARBA00023136"/>
    </source>
</evidence>
<feature type="transmembrane region" description="Helical" evidence="4">
    <location>
        <begin position="274"/>
        <end position="296"/>
    </location>
</feature>
<feature type="transmembrane region" description="Helical" evidence="4">
    <location>
        <begin position="364"/>
        <end position="385"/>
    </location>
</feature>
<dbReference type="GO" id="GO:0022857">
    <property type="term" value="F:transmembrane transporter activity"/>
    <property type="evidence" value="ECO:0007669"/>
    <property type="project" value="InterPro"/>
</dbReference>
<feature type="transmembrane region" description="Helical" evidence="4">
    <location>
        <begin position="337"/>
        <end position="358"/>
    </location>
</feature>
<feature type="transmembrane region" description="Helical" evidence="4">
    <location>
        <begin position="7"/>
        <end position="29"/>
    </location>
</feature>
<evidence type="ECO:0000256" key="1">
    <source>
        <dbReference type="ARBA" id="ARBA00022692"/>
    </source>
</evidence>
<evidence type="ECO:0000259" key="5">
    <source>
        <dbReference type="PROSITE" id="PS50850"/>
    </source>
</evidence>
<feature type="transmembrane region" description="Helical" evidence="4">
    <location>
        <begin position="97"/>
        <end position="120"/>
    </location>
</feature>
<feature type="transmembrane region" description="Helical" evidence="4">
    <location>
        <begin position="210"/>
        <end position="234"/>
    </location>
</feature>
<feature type="domain" description="Major facilitator superfamily (MFS) profile" evidence="5">
    <location>
        <begin position="1"/>
        <end position="393"/>
    </location>
</feature>
<organism evidence="6 7">
    <name type="scientific">Ciceribacter selenitireducens ATCC BAA-1503</name>
    <dbReference type="NCBI Taxonomy" id="1336235"/>
    <lineage>
        <taxon>Bacteria</taxon>
        <taxon>Pseudomonadati</taxon>
        <taxon>Pseudomonadota</taxon>
        <taxon>Alphaproteobacteria</taxon>
        <taxon>Hyphomicrobiales</taxon>
        <taxon>Rhizobiaceae</taxon>
        <taxon>Ciceribacter</taxon>
    </lineage>
</organism>
<protein>
    <recommendedName>
        <fullName evidence="5">Major facilitator superfamily (MFS) profile domain-containing protein</fullName>
    </recommendedName>
</protein>